<reference evidence="7 8" key="1">
    <citation type="submission" date="2016-10" db="EMBL/GenBank/DDBJ databases">
        <authorList>
            <person name="de Groot N.N."/>
        </authorList>
    </citation>
    <scope>NUCLEOTIDE SEQUENCE [LARGE SCALE GENOMIC DNA]</scope>
    <source>
        <strain evidence="7 8">DSM 13305</strain>
    </source>
</reference>
<dbReference type="STRING" id="112903.SAMN04490178_10925"/>
<dbReference type="PANTHER" id="PTHR30185:SF18">
    <property type="entry name" value="TRANSCRIPTIONAL REGULATOR MTLR"/>
    <property type="match status" value="1"/>
</dbReference>
<dbReference type="InterPro" id="IPR013196">
    <property type="entry name" value="HTH_11"/>
</dbReference>
<sequence>MKKRSVDILQKILSYDSSILNITKLAELHQVSQKTLRNDIADINLFLKQFQIRPIEIVDNGILKIGTNINPEFVKDQIFKLDSYSYKLSPEERQLLILTVLLKQKSYLTMDYLAEMLSVSRITILSDVESAKEILAEFTIELCSKSSKGIYLKETNIMKIRMMLIELCRRVIVDIKSDGYFQRLILSQMNTSYSLHSAIAILQDFEREKNMYFSDYVFYELTLYLFICINQLSESTAVPCEQTLVKQSGELSLAKNLLCYAEQRVKVKFTAEEFNLFDQYIVDNHLLPMSKTIDDIELYNMITYFLVEIGNQFDIDFCNDHILLESLFLHIRCMSDLIDFQFPIDENIQPEYKRIMSGIDQHSYILEQYLGYSFNDKMKLSIYIHICAALVRNKNFLLPLHVIIVCPGSMATGRFVEAQVKNYFDFTIQGVISVDRILYTLEKSKEKIDFIISTVELPKTTHPVVRVNPLLKMQDLNNIQKMALSLGENTEQRSIEKRKSNIIQSVSESLNAFTNLEDVERFSHSLKELLKKHSKTVNNNKHGLCSMLKKEMILLVDTPLEWQTAIDKAGRLLYQKKFIKEEYIHTMIRNIEQYGPYIIVGKGVALAHAKPSETVLSEGLSLVVAPKGIKMDVDDKKRVYLLFAFCTQGGLDYIELFNQIAAIGRNPSLFAKCLEAEETAEIYHLLCS</sequence>
<dbReference type="Pfam" id="PF00359">
    <property type="entry name" value="PTS_EIIA_2"/>
    <property type="match status" value="1"/>
</dbReference>
<dbReference type="PROSITE" id="PS51099">
    <property type="entry name" value="PTS_EIIB_TYPE_2"/>
    <property type="match status" value="1"/>
</dbReference>
<evidence type="ECO:0000259" key="5">
    <source>
        <dbReference type="PROSITE" id="PS51099"/>
    </source>
</evidence>
<organism evidence="7 8">
    <name type="scientific">Propionispora vibrioides</name>
    <dbReference type="NCBI Taxonomy" id="112903"/>
    <lineage>
        <taxon>Bacteria</taxon>
        <taxon>Bacillati</taxon>
        <taxon>Bacillota</taxon>
        <taxon>Negativicutes</taxon>
        <taxon>Selenomonadales</taxon>
        <taxon>Sporomusaceae</taxon>
        <taxon>Propionispora</taxon>
    </lineage>
</organism>
<dbReference type="SUPFAM" id="SSF63520">
    <property type="entry name" value="PTS-regulatory domain, PRD"/>
    <property type="match status" value="1"/>
</dbReference>
<dbReference type="Gene3D" id="3.40.50.2300">
    <property type="match status" value="1"/>
</dbReference>
<dbReference type="InterPro" id="IPR013011">
    <property type="entry name" value="PTS_EIIB_2"/>
</dbReference>
<dbReference type="AlphaFoldDB" id="A0A1H8UL53"/>
<evidence type="ECO:0000256" key="2">
    <source>
        <dbReference type="ARBA" id="ARBA00023015"/>
    </source>
</evidence>
<name>A0A1H8UL53_9FIRM</name>
<dbReference type="Gene3D" id="1.10.10.10">
    <property type="entry name" value="Winged helix-like DNA-binding domain superfamily/Winged helix DNA-binding domain"/>
    <property type="match status" value="2"/>
</dbReference>
<dbReference type="SUPFAM" id="SSF55804">
    <property type="entry name" value="Phoshotransferase/anion transport protein"/>
    <property type="match status" value="1"/>
</dbReference>
<dbReference type="OrthoDB" id="3175596at2"/>
<feature type="domain" description="PRD" evidence="6">
    <location>
        <begin position="293"/>
        <end position="396"/>
    </location>
</feature>
<evidence type="ECO:0000256" key="3">
    <source>
        <dbReference type="ARBA" id="ARBA00023163"/>
    </source>
</evidence>
<gene>
    <name evidence="7" type="ORF">SAMN04490178_10925</name>
</gene>
<dbReference type="Gene3D" id="3.40.930.10">
    <property type="entry name" value="Mannitol-specific EII, Chain A"/>
    <property type="match status" value="1"/>
</dbReference>
<dbReference type="GO" id="GO:0008982">
    <property type="term" value="F:protein-N(PI)-phosphohistidine-sugar phosphotransferase activity"/>
    <property type="evidence" value="ECO:0007669"/>
    <property type="project" value="InterPro"/>
</dbReference>
<dbReference type="Gene3D" id="1.10.1790.10">
    <property type="entry name" value="PRD domain"/>
    <property type="match status" value="1"/>
</dbReference>
<dbReference type="InterPro" id="IPR011608">
    <property type="entry name" value="PRD"/>
</dbReference>
<dbReference type="InterPro" id="IPR050661">
    <property type="entry name" value="BglG_antiterminators"/>
</dbReference>
<evidence type="ECO:0000259" key="4">
    <source>
        <dbReference type="PROSITE" id="PS51094"/>
    </source>
</evidence>
<dbReference type="GO" id="GO:0006355">
    <property type="term" value="P:regulation of DNA-templated transcription"/>
    <property type="evidence" value="ECO:0007669"/>
    <property type="project" value="InterPro"/>
</dbReference>
<dbReference type="Proteomes" id="UP000198847">
    <property type="component" value="Unassembled WGS sequence"/>
</dbReference>
<evidence type="ECO:0000313" key="8">
    <source>
        <dbReference type="Proteomes" id="UP000198847"/>
    </source>
</evidence>
<feature type="domain" description="PTS EIIB type-2" evidence="5">
    <location>
        <begin position="400"/>
        <end position="491"/>
    </location>
</feature>
<evidence type="ECO:0000259" key="6">
    <source>
        <dbReference type="PROSITE" id="PS51372"/>
    </source>
</evidence>
<protein>
    <submittedName>
        <fullName evidence="7">Transcriptional antiterminator</fullName>
    </submittedName>
</protein>
<feature type="domain" description="PTS EIIA type-2" evidence="4">
    <location>
        <begin position="546"/>
        <end position="688"/>
    </location>
</feature>
<evidence type="ECO:0000256" key="1">
    <source>
        <dbReference type="ARBA" id="ARBA00022737"/>
    </source>
</evidence>
<dbReference type="PROSITE" id="PS51094">
    <property type="entry name" value="PTS_EIIA_TYPE_2"/>
    <property type="match status" value="1"/>
</dbReference>
<dbReference type="Pfam" id="PF08279">
    <property type="entry name" value="HTH_11"/>
    <property type="match status" value="1"/>
</dbReference>
<dbReference type="InterPro" id="IPR036634">
    <property type="entry name" value="PRD_sf"/>
</dbReference>
<dbReference type="PANTHER" id="PTHR30185">
    <property type="entry name" value="CRYPTIC BETA-GLUCOSIDE BGL OPERON ANTITERMINATOR"/>
    <property type="match status" value="1"/>
</dbReference>
<dbReference type="InterPro" id="IPR036388">
    <property type="entry name" value="WH-like_DNA-bd_sf"/>
</dbReference>
<dbReference type="InterPro" id="IPR002178">
    <property type="entry name" value="PTS_EIIA_type-2_dom"/>
</dbReference>
<dbReference type="InterPro" id="IPR016152">
    <property type="entry name" value="PTrfase/Anion_transptr"/>
</dbReference>
<proteinExistence type="predicted"/>
<evidence type="ECO:0000313" key="7">
    <source>
        <dbReference type="EMBL" id="SEP03901.1"/>
    </source>
</evidence>
<dbReference type="GO" id="GO:0009401">
    <property type="term" value="P:phosphoenolpyruvate-dependent sugar phosphotransferase system"/>
    <property type="evidence" value="ECO:0007669"/>
    <property type="project" value="InterPro"/>
</dbReference>
<dbReference type="PROSITE" id="PS51372">
    <property type="entry name" value="PRD_2"/>
    <property type="match status" value="1"/>
</dbReference>
<keyword evidence="1" id="KW-0677">Repeat</keyword>
<dbReference type="EMBL" id="FODY01000009">
    <property type="protein sequence ID" value="SEP03901.1"/>
    <property type="molecule type" value="Genomic_DNA"/>
</dbReference>
<dbReference type="RefSeq" id="WP_091746079.1">
    <property type="nucleotide sequence ID" value="NZ_FODY01000009.1"/>
</dbReference>
<keyword evidence="8" id="KW-1185">Reference proteome</keyword>
<dbReference type="CDD" id="cd05568">
    <property type="entry name" value="PTS_IIB_bgl_like"/>
    <property type="match status" value="1"/>
</dbReference>
<accession>A0A1H8UL53</accession>
<keyword evidence="3" id="KW-0804">Transcription</keyword>
<keyword evidence="2" id="KW-0805">Transcription regulation</keyword>